<name>A0A9D4FMI4_DREPO</name>
<gene>
    <name evidence="2" type="ORF">DPMN_155233</name>
</gene>
<feature type="region of interest" description="Disordered" evidence="1">
    <location>
        <begin position="1"/>
        <end position="39"/>
    </location>
</feature>
<dbReference type="Proteomes" id="UP000828390">
    <property type="component" value="Unassembled WGS sequence"/>
</dbReference>
<reference evidence="2" key="2">
    <citation type="submission" date="2020-11" db="EMBL/GenBank/DDBJ databases">
        <authorList>
            <person name="McCartney M.A."/>
            <person name="Auch B."/>
            <person name="Kono T."/>
            <person name="Mallez S."/>
            <person name="Becker A."/>
            <person name="Gohl D.M."/>
            <person name="Silverstein K.A.T."/>
            <person name="Koren S."/>
            <person name="Bechman K.B."/>
            <person name="Herman A."/>
            <person name="Abrahante J.E."/>
            <person name="Garbe J."/>
        </authorList>
    </citation>
    <scope>NUCLEOTIDE SEQUENCE</scope>
    <source>
        <strain evidence="2">Duluth1</strain>
        <tissue evidence="2">Whole animal</tissue>
    </source>
</reference>
<dbReference type="EMBL" id="JAIWYP010000007">
    <property type="protein sequence ID" value="KAH3801578.1"/>
    <property type="molecule type" value="Genomic_DNA"/>
</dbReference>
<proteinExistence type="predicted"/>
<comment type="caution">
    <text evidence="2">The sequence shown here is derived from an EMBL/GenBank/DDBJ whole genome shotgun (WGS) entry which is preliminary data.</text>
</comment>
<accession>A0A9D4FMI4</accession>
<organism evidence="2 3">
    <name type="scientific">Dreissena polymorpha</name>
    <name type="common">Zebra mussel</name>
    <name type="synonym">Mytilus polymorpha</name>
    <dbReference type="NCBI Taxonomy" id="45954"/>
    <lineage>
        <taxon>Eukaryota</taxon>
        <taxon>Metazoa</taxon>
        <taxon>Spiralia</taxon>
        <taxon>Lophotrochozoa</taxon>
        <taxon>Mollusca</taxon>
        <taxon>Bivalvia</taxon>
        <taxon>Autobranchia</taxon>
        <taxon>Heteroconchia</taxon>
        <taxon>Euheterodonta</taxon>
        <taxon>Imparidentia</taxon>
        <taxon>Neoheterodontei</taxon>
        <taxon>Myida</taxon>
        <taxon>Dreissenoidea</taxon>
        <taxon>Dreissenidae</taxon>
        <taxon>Dreissena</taxon>
    </lineage>
</organism>
<protein>
    <submittedName>
        <fullName evidence="2">Uncharacterized protein</fullName>
    </submittedName>
</protein>
<evidence type="ECO:0000313" key="2">
    <source>
        <dbReference type="EMBL" id="KAH3801578.1"/>
    </source>
</evidence>
<reference evidence="2" key="1">
    <citation type="journal article" date="2019" name="bioRxiv">
        <title>The Genome of the Zebra Mussel, Dreissena polymorpha: A Resource for Invasive Species Research.</title>
        <authorList>
            <person name="McCartney M.A."/>
            <person name="Auch B."/>
            <person name="Kono T."/>
            <person name="Mallez S."/>
            <person name="Zhang Y."/>
            <person name="Obille A."/>
            <person name="Becker A."/>
            <person name="Abrahante J.E."/>
            <person name="Garbe J."/>
            <person name="Badalamenti J.P."/>
            <person name="Herman A."/>
            <person name="Mangelson H."/>
            <person name="Liachko I."/>
            <person name="Sullivan S."/>
            <person name="Sone E.D."/>
            <person name="Koren S."/>
            <person name="Silverstein K.A.T."/>
            <person name="Beckman K.B."/>
            <person name="Gohl D.M."/>
        </authorList>
    </citation>
    <scope>NUCLEOTIDE SEQUENCE</scope>
    <source>
        <strain evidence="2">Duluth1</strain>
        <tissue evidence="2">Whole animal</tissue>
    </source>
</reference>
<keyword evidence="3" id="KW-1185">Reference proteome</keyword>
<sequence length="193" mass="22262">MSQEEEKLQDHFQRTPANSQEIHEETSEDRDEQSDFPLEEECEVVIGGRARSYLSSVDQDSAECSSDVEQGSYFLTISVRNPRKELSIMALLNEPDIERNSKGEKQLRIRPTFRRKRKFQYIRFEEDKTGVVTVKTAAGAEETEINILKNKDIGFESQEIPRVLKPGGLNAARKTFFQKTLRPFVRNANKKAY</sequence>
<dbReference type="AlphaFoldDB" id="A0A9D4FMI4"/>
<evidence type="ECO:0000256" key="1">
    <source>
        <dbReference type="SAM" id="MobiDB-lite"/>
    </source>
</evidence>
<feature type="compositionally biased region" description="Acidic residues" evidence="1">
    <location>
        <begin position="26"/>
        <end position="39"/>
    </location>
</feature>
<feature type="compositionally biased region" description="Basic and acidic residues" evidence="1">
    <location>
        <begin position="1"/>
        <end position="13"/>
    </location>
</feature>
<evidence type="ECO:0000313" key="3">
    <source>
        <dbReference type="Proteomes" id="UP000828390"/>
    </source>
</evidence>